<evidence type="ECO:0000313" key="9">
    <source>
        <dbReference type="EMBL" id="CAA6824719.1"/>
    </source>
</evidence>
<protein>
    <submittedName>
        <fullName evidence="9">LSU m5C1962 methyltransferase RlmI</fullName>
    </submittedName>
</protein>
<evidence type="ECO:0000256" key="2">
    <source>
        <dbReference type="ARBA" id="ARBA00022490"/>
    </source>
</evidence>
<proteinExistence type="inferred from homology"/>
<dbReference type="Gene3D" id="2.30.130.10">
    <property type="entry name" value="PUA domain"/>
    <property type="match status" value="1"/>
</dbReference>
<dbReference type="GO" id="GO:0005737">
    <property type="term" value="C:cytoplasm"/>
    <property type="evidence" value="ECO:0007669"/>
    <property type="project" value="UniProtKB-SubCell"/>
</dbReference>
<dbReference type="CDD" id="cd21153">
    <property type="entry name" value="PUA_RlmI"/>
    <property type="match status" value="1"/>
</dbReference>
<keyword evidence="2" id="KW-0963">Cytoplasm</keyword>
<keyword evidence="3 9" id="KW-0489">Methyltransferase</keyword>
<dbReference type="InterPro" id="IPR019614">
    <property type="entry name" value="SAM-dep_methyl-trfase"/>
</dbReference>
<dbReference type="GO" id="GO:0003723">
    <property type="term" value="F:RNA binding"/>
    <property type="evidence" value="ECO:0007669"/>
    <property type="project" value="InterPro"/>
</dbReference>
<sequence length="396" mass="44509">MDNTIIKIHLKNKKDTFVRRFHPWIFSGAIASIDGPAEDGRVAEVYSRQGDFLAMGHYHKGSIAIKIFSFEQVVPNAEFWYNKLQAAFDMRKKIGLVDSEKSAFRLVHGEGDGLPGLIVDVYNKTVVVQAHTIGMHLAKTLISEGLQRVFGTKITGIYDKSKNSLPKDYAAGMENGLLWGEDLESDVIIENGCQFEVNWQTGQKTGFFLDQRDNRDLLRRFCKDKKVLNAFCYSGGFSVYALQAGATEVHSVDSSAKAIELVDRNVALNGFETANHQSYKDDVLRFLKDKEETYDVIILDPPAYAKTVSKRHKAVQAYKRLNIEGLKLVKKGGVLLTFSCSQVVDNQLFYNTITAAAIEAKRKVRVLHRLTQPADHPVNIFHPEGNYLKGLVLYVE</sequence>
<dbReference type="Gene3D" id="3.40.50.150">
    <property type="entry name" value="Vaccinia Virus protein VP39"/>
    <property type="match status" value="1"/>
</dbReference>
<feature type="domain" description="RlmI-like PUA" evidence="8">
    <location>
        <begin position="8"/>
        <end position="70"/>
    </location>
</feature>
<dbReference type="AlphaFoldDB" id="A0A6S6UCZ7"/>
<evidence type="ECO:0000256" key="5">
    <source>
        <dbReference type="ARBA" id="ARBA00022691"/>
    </source>
</evidence>
<dbReference type="PANTHER" id="PTHR42873:SF1">
    <property type="entry name" value="S-ADENOSYLMETHIONINE-DEPENDENT METHYLTRANSFERASE DOMAIN-CONTAINING PROTEIN"/>
    <property type="match status" value="1"/>
</dbReference>
<evidence type="ECO:0000256" key="6">
    <source>
        <dbReference type="ARBA" id="ARBA00038091"/>
    </source>
</evidence>
<dbReference type="InterPro" id="IPR015947">
    <property type="entry name" value="PUA-like_sf"/>
</dbReference>
<name>A0A6S6UCZ7_9BACT</name>
<comment type="similarity">
    <text evidence="6">Belongs to the methyltransferase superfamily. RlmI family.</text>
</comment>
<dbReference type="PANTHER" id="PTHR42873">
    <property type="entry name" value="RIBOSOMAL RNA LARGE SUBUNIT METHYLTRANSFERASE"/>
    <property type="match status" value="1"/>
</dbReference>
<dbReference type="CDD" id="cd11572">
    <property type="entry name" value="RlmI_M_like"/>
    <property type="match status" value="1"/>
</dbReference>
<organism evidence="9">
    <name type="scientific">uncultured Aureispira sp</name>
    <dbReference type="NCBI Taxonomy" id="1331704"/>
    <lineage>
        <taxon>Bacteria</taxon>
        <taxon>Pseudomonadati</taxon>
        <taxon>Bacteroidota</taxon>
        <taxon>Saprospiria</taxon>
        <taxon>Saprospirales</taxon>
        <taxon>Saprospiraceae</taxon>
        <taxon>Aureispira</taxon>
        <taxon>environmental samples</taxon>
    </lineage>
</organism>
<dbReference type="Pfam" id="PF10672">
    <property type="entry name" value="Methyltrans_SAM"/>
    <property type="match status" value="1"/>
</dbReference>
<feature type="domain" description="S-adenosylmethionine-dependent methyltransferase" evidence="7">
    <location>
        <begin position="176"/>
        <end position="377"/>
    </location>
</feature>
<evidence type="ECO:0000256" key="3">
    <source>
        <dbReference type="ARBA" id="ARBA00022603"/>
    </source>
</evidence>
<keyword evidence="4 9" id="KW-0808">Transferase</keyword>
<dbReference type="Pfam" id="PF17785">
    <property type="entry name" value="PUA_3"/>
    <property type="match status" value="1"/>
</dbReference>
<dbReference type="PROSITE" id="PS50890">
    <property type="entry name" value="PUA"/>
    <property type="match status" value="1"/>
</dbReference>
<dbReference type="InterPro" id="IPR041532">
    <property type="entry name" value="RlmI-like_PUA"/>
</dbReference>
<reference evidence="9" key="1">
    <citation type="submission" date="2020-01" db="EMBL/GenBank/DDBJ databases">
        <authorList>
            <person name="Meier V. D."/>
            <person name="Meier V D."/>
        </authorList>
    </citation>
    <scope>NUCLEOTIDE SEQUENCE</scope>
    <source>
        <strain evidence="9">HLG_WM_MAG_10</strain>
    </source>
</reference>
<dbReference type="InterPro" id="IPR029063">
    <property type="entry name" value="SAM-dependent_MTases_sf"/>
</dbReference>
<evidence type="ECO:0000256" key="1">
    <source>
        <dbReference type="ARBA" id="ARBA00004496"/>
    </source>
</evidence>
<dbReference type="SUPFAM" id="SSF88697">
    <property type="entry name" value="PUA domain-like"/>
    <property type="match status" value="1"/>
</dbReference>
<evidence type="ECO:0000259" key="8">
    <source>
        <dbReference type="Pfam" id="PF17785"/>
    </source>
</evidence>
<evidence type="ECO:0000256" key="4">
    <source>
        <dbReference type="ARBA" id="ARBA00022679"/>
    </source>
</evidence>
<accession>A0A6S6UCZ7</accession>
<dbReference type="InterPro" id="IPR036974">
    <property type="entry name" value="PUA_sf"/>
</dbReference>
<dbReference type="SUPFAM" id="SSF53335">
    <property type="entry name" value="S-adenosyl-L-methionine-dependent methyltransferases"/>
    <property type="match status" value="1"/>
</dbReference>
<gene>
    <name evidence="9" type="ORF">HELGO_WM19827</name>
</gene>
<keyword evidence="5" id="KW-0949">S-adenosyl-L-methionine</keyword>
<dbReference type="GO" id="GO:0008168">
    <property type="term" value="F:methyltransferase activity"/>
    <property type="evidence" value="ECO:0007669"/>
    <property type="project" value="UniProtKB-KW"/>
</dbReference>
<dbReference type="GO" id="GO:0032259">
    <property type="term" value="P:methylation"/>
    <property type="evidence" value="ECO:0007669"/>
    <property type="project" value="UniProtKB-KW"/>
</dbReference>
<evidence type="ECO:0000259" key="7">
    <source>
        <dbReference type="Pfam" id="PF10672"/>
    </source>
</evidence>
<dbReference type="EMBL" id="CACVAQ010000350">
    <property type="protein sequence ID" value="CAA6824719.1"/>
    <property type="molecule type" value="Genomic_DNA"/>
</dbReference>
<dbReference type="CDD" id="cd02440">
    <property type="entry name" value="AdoMet_MTases"/>
    <property type="match status" value="1"/>
</dbReference>
<comment type="subcellular location">
    <subcellularLocation>
        <location evidence="1">Cytoplasm</location>
    </subcellularLocation>
</comment>
<dbReference type="Gene3D" id="3.30.750.80">
    <property type="entry name" value="RNA methyltransferase domain (HRMD) like"/>
    <property type="match status" value="1"/>
</dbReference>